<dbReference type="AlphaFoldDB" id="A0AAD8NX30"/>
<sequence length="231" mass="26880">MKSQALNIPFDVLEKIMEFCVGIEYLNFRATCKQWHLAAPIIRWSKGERLQSYSLASPWLMVVHENRGAISFTDLICGDIYYIKTPQQLLGRLEIHCSVGGWLLIRRVEGPLMFFNPFTGDIRELPFVPYLHSYCFSAPPTSPDCKVVGFTTFLEWKVYIHFVAIEPYWFRFHLNNFFGDDSQPFRFATYCQIYMYCIPMKELVSYVETTKKITLGTTSQEIPAHLPNKTS</sequence>
<organism evidence="3 4">
    <name type="scientific">Tagetes erecta</name>
    <name type="common">African marigold</name>
    <dbReference type="NCBI Taxonomy" id="13708"/>
    <lineage>
        <taxon>Eukaryota</taxon>
        <taxon>Viridiplantae</taxon>
        <taxon>Streptophyta</taxon>
        <taxon>Embryophyta</taxon>
        <taxon>Tracheophyta</taxon>
        <taxon>Spermatophyta</taxon>
        <taxon>Magnoliopsida</taxon>
        <taxon>eudicotyledons</taxon>
        <taxon>Gunneridae</taxon>
        <taxon>Pentapetalae</taxon>
        <taxon>asterids</taxon>
        <taxon>campanulids</taxon>
        <taxon>Asterales</taxon>
        <taxon>Asteraceae</taxon>
        <taxon>Asteroideae</taxon>
        <taxon>Heliantheae alliance</taxon>
        <taxon>Tageteae</taxon>
        <taxon>Tagetes</taxon>
    </lineage>
</organism>
<feature type="domain" description="F-box" evidence="1">
    <location>
        <begin position="6"/>
        <end position="36"/>
    </location>
</feature>
<dbReference type="PANTHER" id="PTHR33127:SF5">
    <property type="entry name" value="TRANSMEMBRANE PROTEIN"/>
    <property type="match status" value="1"/>
</dbReference>
<reference evidence="3" key="1">
    <citation type="journal article" date="2023" name="bioRxiv">
        <title>Improved chromosome-level genome assembly for marigold (Tagetes erecta).</title>
        <authorList>
            <person name="Jiang F."/>
            <person name="Yuan L."/>
            <person name="Wang S."/>
            <person name="Wang H."/>
            <person name="Xu D."/>
            <person name="Wang A."/>
            <person name="Fan W."/>
        </authorList>
    </citation>
    <scope>NUCLEOTIDE SEQUENCE</scope>
    <source>
        <strain evidence="3">WSJ</strain>
        <tissue evidence="3">Leaf</tissue>
    </source>
</reference>
<evidence type="ECO:0000313" key="4">
    <source>
        <dbReference type="Proteomes" id="UP001229421"/>
    </source>
</evidence>
<dbReference type="InterPro" id="IPR005174">
    <property type="entry name" value="KIB1-4_b-propeller"/>
</dbReference>
<dbReference type="CDD" id="cd09917">
    <property type="entry name" value="F-box_SF"/>
    <property type="match status" value="1"/>
</dbReference>
<keyword evidence="4" id="KW-1185">Reference proteome</keyword>
<gene>
    <name evidence="3" type="ORF">QVD17_19180</name>
</gene>
<dbReference type="InterPro" id="IPR001810">
    <property type="entry name" value="F-box_dom"/>
</dbReference>
<dbReference type="PANTHER" id="PTHR33127">
    <property type="entry name" value="TRANSMEMBRANE PROTEIN"/>
    <property type="match status" value="1"/>
</dbReference>
<dbReference type="EMBL" id="JAUHHV010000005">
    <property type="protein sequence ID" value="KAK1423871.1"/>
    <property type="molecule type" value="Genomic_DNA"/>
</dbReference>
<dbReference type="Pfam" id="PF03478">
    <property type="entry name" value="Beta-prop_KIB1-4"/>
    <property type="match status" value="1"/>
</dbReference>
<name>A0AAD8NX30_TARER</name>
<evidence type="ECO:0008006" key="5">
    <source>
        <dbReference type="Google" id="ProtNLM"/>
    </source>
</evidence>
<proteinExistence type="predicted"/>
<evidence type="ECO:0000259" key="1">
    <source>
        <dbReference type="Pfam" id="PF00646"/>
    </source>
</evidence>
<protein>
    <recommendedName>
        <fullName evidence="5">F-box domain-containing protein</fullName>
    </recommendedName>
</protein>
<evidence type="ECO:0000313" key="3">
    <source>
        <dbReference type="EMBL" id="KAK1423871.1"/>
    </source>
</evidence>
<accession>A0AAD8NX30</accession>
<dbReference type="Pfam" id="PF00646">
    <property type="entry name" value="F-box"/>
    <property type="match status" value="1"/>
</dbReference>
<evidence type="ECO:0000259" key="2">
    <source>
        <dbReference type="Pfam" id="PF03478"/>
    </source>
</evidence>
<dbReference type="Proteomes" id="UP001229421">
    <property type="component" value="Unassembled WGS sequence"/>
</dbReference>
<feature type="domain" description="KIB1-4 beta-propeller" evidence="2">
    <location>
        <begin position="78"/>
        <end position="211"/>
    </location>
</feature>
<comment type="caution">
    <text evidence="3">The sequence shown here is derived from an EMBL/GenBank/DDBJ whole genome shotgun (WGS) entry which is preliminary data.</text>
</comment>